<feature type="transmembrane region" description="Helical" evidence="8">
    <location>
        <begin position="23"/>
        <end position="42"/>
    </location>
</feature>
<dbReference type="GO" id="GO:0005886">
    <property type="term" value="C:plasma membrane"/>
    <property type="evidence" value="ECO:0007669"/>
    <property type="project" value="UniProtKB-SubCell"/>
</dbReference>
<accession>A0A0B3RVS3</accession>
<evidence type="ECO:0000256" key="4">
    <source>
        <dbReference type="ARBA" id="ARBA00022475"/>
    </source>
</evidence>
<dbReference type="Proteomes" id="UP000030960">
    <property type="component" value="Unassembled WGS sequence"/>
</dbReference>
<evidence type="ECO:0000256" key="8">
    <source>
        <dbReference type="SAM" id="Phobius"/>
    </source>
</evidence>
<sequence length="324" mass="33591">MPSGRAVFSVPGFRSHRDRGRPVLFITIWPLFALICLGYVLARKGFPDAGFWPAAERINYFLLFPALLVSSLVDAPLGDPQILRLGAAALVVILLAAVGLALARRLFPAPAARFGPALQGTVRFNTYLGLAVTVSLAGDVGIERAAVYLAICVPVVNVLSIMALSEREVLSRPGALVRTMLKNPLILACLAGITLALLGLGLPYGLGTFMELLARGSLPLGLLCVGAALQPRALGRDGLVVGGNAALRLLGMPMLAAGVALVFGLDGVEALVLVVFSAIPTAPTAYVLTRQLGGDGTLMAGLVTAQTLAAIVTIPLVLLVLGYG</sequence>
<dbReference type="PANTHER" id="PTHR36838:SF4">
    <property type="entry name" value="AUXIN EFFLUX CARRIER FAMILY PROTEIN"/>
    <property type="match status" value="1"/>
</dbReference>
<dbReference type="AlphaFoldDB" id="A0A0B3RVS3"/>
<evidence type="ECO:0000313" key="9">
    <source>
        <dbReference type="EMBL" id="KHQ52232.1"/>
    </source>
</evidence>
<name>A0A0B3RVS3_9RHOB</name>
<keyword evidence="7 8" id="KW-0472">Membrane</keyword>
<feature type="transmembrane region" description="Helical" evidence="8">
    <location>
        <begin position="300"/>
        <end position="323"/>
    </location>
</feature>
<feature type="transmembrane region" description="Helical" evidence="8">
    <location>
        <begin position="185"/>
        <end position="206"/>
    </location>
</feature>
<keyword evidence="4" id="KW-1003">Cell membrane</keyword>
<feature type="transmembrane region" description="Helical" evidence="8">
    <location>
        <begin position="145"/>
        <end position="164"/>
    </location>
</feature>
<dbReference type="InterPro" id="IPR038770">
    <property type="entry name" value="Na+/solute_symporter_sf"/>
</dbReference>
<feature type="transmembrane region" description="Helical" evidence="8">
    <location>
        <begin position="82"/>
        <end position="103"/>
    </location>
</feature>
<comment type="caution">
    <text evidence="9">The sequence shown here is derived from an EMBL/GenBank/DDBJ whole genome shotgun (WGS) entry which is preliminary data.</text>
</comment>
<reference evidence="9 10" key="1">
    <citation type="submission" date="2014-10" db="EMBL/GenBank/DDBJ databases">
        <title>Genome sequence of Ponticoccus sp. strain UMTAT08 isolated from clonal culture of toxic dinoflagellate Alexandrium tamiyavanichii.</title>
        <authorList>
            <person name="Gan H.Y."/>
            <person name="Muhd D.-D."/>
            <person name="Mohd Noor M.E."/>
            <person name="Yeong Y.S."/>
            <person name="Usup G."/>
        </authorList>
    </citation>
    <scope>NUCLEOTIDE SEQUENCE [LARGE SCALE GENOMIC DNA]</scope>
    <source>
        <strain evidence="9 10">UMTAT08</strain>
    </source>
</reference>
<evidence type="ECO:0000256" key="1">
    <source>
        <dbReference type="ARBA" id="ARBA00004651"/>
    </source>
</evidence>
<keyword evidence="3" id="KW-0813">Transport</keyword>
<keyword evidence="6 8" id="KW-1133">Transmembrane helix</keyword>
<proteinExistence type="inferred from homology"/>
<dbReference type="Pfam" id="PF03547">
    <property type="entry name" value="Mem_trans"/>
    <property type="match status" value="1"/>
</dbReference>
<evidence type="ECO:0000256" key="7">
    <source>
        <dbReference type="ARBA" id="ARBA00023136"/>
    </source>
</evidence>
<evidence type="ECO:0000256" key="2">
    <source>
        <dbReference type="ARBA" id="ARBA00010145"/>
    </source>
</evidence>
<evidence type="ECO:0000256" key="3">
    <source>
        <dbReference type="ARBA" id="ARBA00022448"/>
    </source>
</evidence>
<dbReference type="STRING" id="561184.SAMN05216376_102217"/>
<keyword evidence="5 8" id="KW-0812">Transmembrane</keyword>
<comment type="subcellular location">
    <subcellularLocation>
        <location evidence="1">Cell membrane</location>
        <topology evidence="1">Multi-pass membrane protein</topology>
    </subcellularLocation>
</comment>
<evidence type="ECO:0000256" key="5">
    <source>
        <dbReference type="ARBA" id="ARBA00022692"/>
    </source>
</evidence>
<dbReference type="PATRIC" id="fig|1515334.3.peg.3267"/>
<dbReference type="GO" id="GO:0055085">
    <property type="term" value="P:transmembrane transport"/>
    <property type="evidence" value="ECO:0007669"/>
    <property type="project" value="InterPro"/>
</dbReference>
<keyword evidence="10" id="KW-1185">Reference proteome</keyword>
<dbReference type="Gene3D" id="1.20.1530.20">
    <property type="match status" value="1"/>
</dbReference>
<organism evidence="9 10">
    <name type="scientific">Mameliella alba</name>
    <dbReference type="NCBI Taxonomy" id="561184"/>
    <lineage>
        <taxon>Bacteria</taxon>
        <taxon>Pseudomonadati</taxon>
        <taxon>Pseudomonadota</taxon>
        <taxon>Alphaproteobacteria</taxon>
        <taxon>Rhodobacterales</taxon>
        <taxon>Roseobacteraceae</taxon>
        <taxon>Mameliella</taxon>
    </lineage>
</organism>
<evidence type="ECO:0000313" key="10">
    <source>
        <dbReference type="Proteomes" id="UP000030960"/>
    </source>
</evidence>
<dbReference type="PANTHER" id="PTHR36838">
    <property type="entry name" value="AUXIN EFFLUX CARRIER FAMILY PROTEIN"/>
    <property type="match status" value="1"/>
</dbReference>
<feature type="transmembrane region" description="Helical" evidence="8">
    <location>
        <begin position="270"/>
        <end position="288"/>
    </location>
</feature>
<dbReference type="InterPro" id="IPR004776">
    <property type="entry name" value="Mem_transp_PIN-like"/>
</dbReference>
<protein>
    <submittedName>
        <fullName evidence="9">Auxin Efflux Carrier</fullName>
    </submittedName>
</protein>
<evidence type="ECO:0000256" key="6">
    <source>
        <dbReference type="ARBA" id="ARBA00022989"/>
    </source>
</evidence>
<gene>
    <name evidence="9" type="ORF">OA50_03249</name>
</gene>
<feature type="transmembrane region" description="Helical" evidence="8">
    <location>
        <begin position="241"/>
        <end position="264"/>
    </location>
</feature>
<dbReference type="EMBL" id="JSUQ01000012">
    <property type="protein sequence ID" value="KHQ52232.1"/>
    <property type="molecule type" value="Genomic_DNA"/>
</dbReference>
<comment type="similarity">
    <text evidence="2">Belongs to the auxin efflux carrier (TC 2.A.69) family.</text>
</comment>